<reference evidence="1" key="1">
    <citation type="submission" date="2019-11" db="EMBL/GenBank/DDBJ databases">
        <title>Leishmania tarentolae CDS.</title>
        <authorList>
            <person name="Goto Y."/>
            <person name="Yamagishi J."/>
        </authorList>
    </citation>
    <scope>NUCLEOTIDE SEQUENCE [LARGE SCALE GENOMIC DNA]</scope>
    <source>
        <strain evidence="1">Parrot Tar II</strain>
    </source>
</reference>
<dbReference type="AlphaFoldDB" id="A0A640KG25"/>
<evidence type="ECO:0000313" key="1">
    <source>
        <dbReference type="EMBL" id="GET88014.1"/>
    </source>
</evidence>
<protein>
    <submittedName>
        <fullName evidence="1">Peroxisome assembly protein, putative</fullName>
    </submittedName>
</protein>
<comment type="caution">
    <text evidence="1">The sequence shown here is derived from an EMBL/GenBank/DDBJ whole genome shotgun (WGS) entry which is preliminary data.</text>
</comment>
<dbReference type="EMBL" id="BLBS01000024">
    <property type="protein sequence ID" value="GET88014.1"/>
    <property type="molecule type" value="Genomic_DNA"/>
</dbReference>
<proteinExistence type="predicted"/>
<organism evidence="1 2">
    <name type="scientific">Leishmania tarentolae</name>
    <name type="common">Sauroleishmania tarentolae</name>
    <dbReference type="NCBI Taxonomy" id="5689"/>
    <lineage>
        <taxon>Eukaryota</taxon>
        <taxon>Discoba</taxon>
        <taxon>Euglenozoa</taxon>
        <taxon>Kinetoplastea</taxon>
        <taxon>Metakinetoplastina</taxon>
        <taxon>Trypanosomatida</taxon>
        <taxon>Trypanosomatidae</taxon>
        <taxon>Leishmaniinae</taxon>
        <taxon>Leishmania</taxon>
        <taxon>lizard Leishmania</taxon>
    </lineage>
</organism>
<gene>
    <name evidence="1" type="ORF">LtaPh_1911700</name>
</gene>
<evidence type="ECO:0000313" key="2">
    <source>
        <dbReference type="Proteomes" id="UP000419144"/>
    </source>
</evidence>
<accession>A0A640KG25</accession>
<sequence length="47" mass="5219">MFESNLLSQINTSSPLPTVVEVQFTTSINQSLYKAFQFAHSAARGKE</sequence>
<dbReference type="Proteomes" id="UP000419144">
    <property type="component" value="Unassembled WGS sequence"/>
</dbReference>
<dbReference type="VEuPathDB" id="TriTrypDB:LtaPh_1911700"/>
<name>A0A640KG25_LEITA</name>
<keyword evidence="2" id="KW-1185">Reference proteome</keyword>